<evidence type="ECO:0000259" key="3">
    <source>
        <dbReference type="Pfam" id="PF26340"/>
    </source>
</evidence>
<evidence type="ECO:0000313" key="6">
    <source>
        <dbReference type="Proteomes" id="UP000282084"/>
    </source>
</evidence>
<evidence type="ECO:0000313" key="5">
    <source>
        <dbReference type="EMBL" id="RKT56723.1"/>
    </source>
</evidence>
<comment type="caution">
    <text evidence="5">The sequence shown here is derived from an EMBL/GenBank/DDBJ whole genome shotgun (WGS) entry which is preliminary data.</text>
</comment>
<evidence type="ECO:0000259" key="2">
    <source>
        <dbReference type="Pfam" id="PF13391"/>
    </source>
</evidence>
<sequence>MGYTDVRRQDVVAAMAEYDRKGREAFLAEYGYDKARLYVLVHDGKRYDSKAIVGVAHKYRNGTALRHDQLIGGRATVGRHLVALGFRVDGMGAPAGGARSGPEDDAEPSGARPTSAERAGWSTEEFLARLITLDRRRAEQSGKRQALALLWAIGRWHGRATRWHAEEDFCRGVGDVLRDYDGDPGPEAVKDLFWHLEGTGVWRVDATAAGTGPVAGFDDRCHELLSSVQVRTRAINALRGRHLDDITETEELLASLGLADYARAGGRPRPRTGPARRRRRSGDVVARRRSVADHVIALHDHTCQFCGTRLLTGVGFYSECAHIRGVGAPHHGPDDLGNALCLCPNCHARFDRFGIYVDADGVVRQVHDNAVLGELRHHPEHEVDEEHIRYHRELCRITPE</sequence>
<dbReference type="Pfam" id="PF26340">
    <property type="entry name" value="DNA-SBD_ScoMcrA"/>
    <property type="match status" value="1"/>
</dbReference>
<dbReference type="Proteomes" id="UP000282084">
    <property type="component" value="Unassembled WGS sequence"/>
</dbReference>
<keyword evidence="5" id="KW-0255">Endonuclease</keyword>
<dbReference type="Pfam" id="PF13391">
    <property type="entry name" value="HNH_2"/>
    <property type="match status" value="1"/>
</dbReference>
<keyword evidence="5" id="KW-0378">Hydrolase</keyword>
<evidence type="ECO:0000256" key="1">
    <source>
        <dbReference type="SAM" id="MobiDB-lite"/>
    </source>
</evidence>
<feature type="domain" description="HNH nuclease" evidence="2">
    <location>
        <begin position="303"/>
        <end position="358"/>
    </location>
</feature>
<organism evidence="5 6">
    <name type="scientific">Saccharothrix australiensis</name>
    <dbReference type="NCBI Taxonomy" id="2072"/>
    <lineage>
        <taxon>Bacteria</taxon>
        <taxon>Bacillati</taxon>
        <taxon>Actinomycetota</taxon>
        <taxon>Actinomycetes</taxon>
        <taxon>Pseudonocardiales</taxon>
        <taxon>Pseudonocardiaceae</taxon>
        <taxon>Saccharothrix</taxon>
    </lineage>
</organism>
<gene>
    <name evidence="5" type="ORF">C8E97_5433</name>
</gene>
<dbReference type="RefSeq" id="WP_246019197.1">
    <property type="nucleotide sequence ID" value="NZ_RBXO01000001.1"/>
</dbReference>
<feature type="region of interest" description="Disordered" evidence="1">
    <location>
        <begin position="264"/>
        <end position="283"/>
    </location>
</feature>
<dbReference type="EMBL" id="RBXO01000001">
    <property type="protein sequence ID" value="RKT56723.1"/>
    <property type="molecule type" value="Genomic_DNA"/>
</dbReference>
<dbReference type="InterPro" id="IPR058813">
    <property type="entry name" value="DNA-SBD_ScoMcrA"/>
</dbReference>
<reference evidence="5 6" key="1">
    <citation type="submission" date="2018-10" db="EMBL/GenBank/DDBJ databases">
        <title>Sequencing the genomes of 1000 actinobacteria strains.</title>
        <authorList>
            <person name="Klenk H.-P."/>
        </authorList>
    </citation>
    <scope>NUCLEOTIDE SEQUENCE [LARGE SCALE GENOMIC DNA]</scope>
    <source>
        <strain evidence="5 6">DSM 43800</strain>
    </source>
</reference>
<proteinExistence type="predicted"/>
<dbReference type="Pfam" id="PF26345">
    <property type="entry name" value="ScoMcrA_N"/>
    <property type="match status" value="1"/>
</dbReference>
<dbReference type="InterPro" id="IPR003615">
    <property type="entry name" value="HNH_nuc"/>
</dbReference>
<feature type="domain" description="ScoMcrA-like DNA sulfur-binding" evidence="3">
    <location>
        <begin position="124"/>
        <end position="261"/>
    </location>
</feature>
<protein>
    <submittedName>
        <fullName evidence="5">HNH endonuclease</fullName>
    </submittedName>
</protein>
<dbReference type="AlphaFoldDB" id="A0A495W7X1"/>
<dbReference type="InterPro" id="IPR058807">
    <property type="entry name" value="ScoMcrA_N"/>
</dbReference>
<keyword evidence="6" id="KW-1185">Reference proteome</keyword>
<keyword evidence="5" id="KW-0540">Nuclease</keyword>
<accession>A0A495W7X1</accession>
<feature type="region of interest" description="Disordered" evidence="1">
    <location>
        <begin position="94"/>
        <end position="119"/>
    </location>
</feature>
<dbReference type="CDD" id="cd00085">
    <property type="entry name" value="HNHc"/>
    <property type="match status" value="1"/>
</dbReference>
<evidence type="ECO:0000259" key="4">
    <source>
        <dbReference type="Pfam" id="PF26345"/>
    </source>
</evidence>
<dbReference type="GO" id="GO:0004519">
    <property type="term" value="F:endonuclease activity"/>
    <property type="evidence" value="ECO:0007669"/>
    <property type="project" value="UniProtKB-KW"/>
</dbReference>
<feature type="domain" description="ScoMcrA-like N-terminal head" evidence="4">
    <location>
        <begin position="5"/>
        <end position="89"/>
    </location>
</feature>
<feature type="compositionally biased region" description="Basic residues" evidence="1">
    <location>
        <begin position="266"/>
        <end position="280"/>
    </location>
</feature>
<name>A0A495W7X1_9PSEU</name>